<dbReference type="Proteomes" id="UP001286313">
    <property type="component" value="Unassembled WGS sequence"/>
</dbReference>
<feature type="chain" id="PRO_5042103061" evidence="1">
    <location>
        <begin position="25"/>
        <end position="130"/>
    </location>
</feature>
<dbReference type="AlphaFoldDB" id="A0AAE1EGD7"/>
<dbReference type="EMBL" id="JAWQEG010008507">
    <property type="protein sequence ID" value="KAK3850168.1"/>
    <property type="molecule type" value="Genomic_DNA"/>
</dbReference>
<evidence type="ECO:0000256" key="1">
    <source>
        <dbReference type="SAM" id="SignalP"/>
    </source>
</evidence>
<name>A0AAE1EGD7_PETCI</name>
<keyword evidence="3" id="KW-1185">Reference proteome</keyword>
<keyword evidence="1" id="KW-0732">Signal</keyword>
<reference evidence="2" key="1">
    <citation type="submission" date="2023-10" db="EMBL/GenBank/DDBJ databases">
        <title>Genome assemblies of two species of porcelain crab, Petrolisthes cinctipes and Petrolisthes manimaculis (Anomura: Porcellanidae).</title>
        <authorList>
            <person name="Angst P."/>
        </authorList>
    </citation>
    <scope>NUCLEOTIDE SEQUENCE</scope>
    <source>
        <strain evidence="2">PB745_01</strain>
        <tissue evidence="2">Gill</tissue>
    </source>
</reference>
<feature type="signal peptide" evidence="1">
    <location>
        <begin position="1"/>
        <end position="24"/>
    </location>
</feature>
<evidence type="ECO:0000313" key="2">
    <source>
        <dbReference type="EMBL" id="KAK3850168.1"/>
    </source>
</evidence>
<accession>A0AAE1EGD7</accession>
<evidence type="ECO:0000313" key="3">
    <source>
        <dbReference type="Proteomes" id="UP001286313"/>
    </source>
</evidence>
<organism evidence="2 3">
    <name type="scientific">Petrolisthes cinctipes</name>
    <name type="common">Flat porcelain crab</name>
    <dbReference type="NCBI Taxonomy" id="88211"/>
    <lineage>
        <taxon>Eukaryota</taxon>
        <taxon>Metazoa</taxon>
        <taxon>Ecdysozoa</taxon>
        <taxon>Arthropoda</taxon>
        <taxon>Crustacea</taxon>
        <taxon>Multicrustacea</taxon>
        <taxon>Malacostraca</taxon>
        <taxon>Eumalacostraca</taxon>
        <taxon>Eucarida</taxon>
        <taxon>Decapoda</taxon>
        <taxon>Pleocyemata</taxon>
        <taxon>Anomura</taxon>
        <taxon>Galatheoidea</taxon>
        <taxon>Porcellanidae</taxon>
        <taxon>Petrolisthes</taxon>
    </lineage>
</organism>
<comment type="caution">
    <text evidence="2">The sequence shown here is derived from an EMBL/GenBank/DDBJ whole genome shotgun (WGS) entry which is preliminary data.</text>
</comment>
<protein>
    <submittedName>
        <fullName evidence="2">Uncharacterized protein</fullName>
    </submittedName>
</protein>
<sequence length="130" mass="14044">MMTGGTTLLLLFVIALTAPPRTVCKSLECHPPKPPCELIQCGIPRCGYGERIDVLPCNCCPSCVSDPGYQLPGQEHLTGQRVQGFGRPRRALPRRSGGAQRLAKVHKINLSGNIPPDVQAMLEKLKMQGG</sequence>
<gene>
    <name evidence="2" type="ORF">Pcinc_043104</name>
</gene>
<proteinExistence type="predicted"/>